<protein>
    <submittedName>
        <fullName evidence="6">UvrD/REP helicase N-terminal domain-containing protein</fullName>
    </submittedName>
</protein>
<dbReference type="GO" id="GO:0005524">
    <property type="term" value="F:ATP binding"/>
    <property type="evidence" value="ECO:0007669"/>
    <property type="project" value="UniProtKB-KW"/>
</dbReference>
<gene>
    <name evidence="6" type="ORF">SAMN02745207_04127</name>
</gene>
<dbReference type="EMBL" id="FQXM01000048">
    <property type="protein sequence ID" value="SHI06003.1"/>
    <property type="molecule type" value="Genomic_DNA"/>
</dbReference>
<dbReference type="Pfam" id="PF00580">
    <property type="entry name" value="UvrD-helicase"/>
    <property type="match status" value="1"/>
</dbReference>
<dbReference type="GO" id="GO:0043138">
    <property type="term" value="F:3'-5' DNA helicase activity"/>
    <property type="evidence" value="ECO:0007669"/>
    <property type="project" value="TreeGrafter"/>
</dbReference>
<organism evidence="6 7">
    <name type="scientific">Clostridium grantii DSM 8605</name>
    <dbReference type="NCBI Taxonomy" id="1121316"/>
    <lineage>
        <taxon>Bacteria</taxon>
        <taxon>Bacillati</taxon>
        <taxon>Bacillota</taxon>
        <taxon>Clostridia</taxon>
        <taxon>Eubacteriales</taxon>
        <taxon>Clostridiaceae</taxon>
        <taxon>Clostridium</taxon>
    </lineage>
</organism>
<dbReference type="GO" id="GO:0016787">
    <property type="term" value="F:hydrolase activity"/>
    <property type="evidence" value="ECO:0007669"/>
    <property type="project" value="UniProtKB-KW"/>
</dbReference>
<dbReference type="InterPro" id="IPR027417">
    <property type="entry name" value="P-loop_NTPase"/>
</dbReference>
<dbReference type="GO" id="GO:0000725">
    <property type="term" value="P:recombinational repair"/>
    <property type="evidence" value="ECO:0007669"/>
    <property type="project" value="TreeGrafter"/>
</dbReference>
<keyword evidence="7" id="KW-1185">Reference proteome</keyword>
<name>A0A1M5Y3C3_9CLOT</name>
<evidence type="ECO:0000256" key="4">
    <source>
        <dbReference type="ARBA" id="ARBA00022840"/>
    </source>
</evidence>
<dbReference type="SUPFAM" id="SSF52540">
    <property type="entry name" value="P-loop containing nucleoside triphosphate hydrolases"/>
    <property type="match status" value="1"/>
</dbReference>
<feature type="domain" description="UvrD-like helicase ATP-binding" evidence="5">
    <location>
        <begin position="41"/>
        <end position="139"/>
    </location>
</feature>
<sequence>MDLFIINCVKKIGYNNGDEFFVYDGELSSNIEEELKNTDFNVEQFKVEHSELDNHIIIKAGAGSGKTKVMIDRVMYLRHFDDDIKLSQIVMITFTNKAAIQIKEKLNARLEAYYKVTRDRRFLDLMDEMTLMKVDTIHS</sequence>
<proteinExistence type="predicted"/>
<reference evidence="6 7" key="1">
    <citation type="submission" date="2016-11" db="EMBL/GenBank/DDBJ databases">
        <authorList>
            <person name="Jaros S."/>
            <person name="Januszkiewicz K."/>
            <person name="Wedrychowicz H."/>
        </authorList>
    </citation>
    <scope>NUCLEOTIDE SEQUENCE [LARGE SCALE GENOMIC DNA]</scope>
    <source>
        <strain evidence="6 7">DSM 8605</strain>
    </source>
</reference>
<evidence type="ECO:0000259" key="5">
    <source>
        <dbReference type="Pfam" id="PF00580"/>
    </source>
</evidence>
<dbReference type="STRING" id="1121316.SAMN02745207_04127"/>
<keyword evidence="4" id="KW-0067">ATP-binding</keyword>
<dbReference type="Gene3D" id="3.40.50.300">
    <property type="entry name" value="P-loop containing nucleotide triphosphate hydrolases"/>
    <property type="match status" value="1"/>
</dbReference>
<evidence type="ECO:0000313" key="7">
    <source>
        <dbReference type="Proteomes" id="UP000184447"/>
    </source>
</evidence>
<evidence type="ECO:0000313" key="6">
    <source>
        <dbReference type="EMBL" id="SHI06003.1"/>
    </source>
</evidence>
<dbReference type="Proteomes" id="UP000184447">
    <property type="component" value="Unassembled WGS sequence"/>
</dbReference>
<evidence type="ECO:0000256" key="2">
    <source>
        <dbReference type="ARBA" id="ARBA00022801"/>
    </source>
</evidence>
<keyword evidence="1" id="KW-0547">Nucleotide-binding</keyword>
<evidence type="ECO:0000256" key="1">
    <source>
        <dbReference type="ARBA" id="ARBA00022741"/>
    </source>
</evidence>
<dbReference type="GO" id="GO:0003677">
    <property type="term" value="F:DNA binding"/>
    <property type="evidence" value="ECO:0007669"/>
    <property type="project" value="InterPro"/>
</dbReference>
<evidence type="ECO:0000256" key="3">
    <source>
        <dbReference type="ARBA" id="ARBA00022806"/>
    </source>
</evidence>
<dbReference type="InterPro" id="IPR000212">
    <property type="entry name" value="DNA_helicase_UvrD/REP"/>
</dbReference>
<accession>A0A1M5Y3C3</accession>
<keyword evidence="3 6" id="KW-0347">Helicase</keyword>
<dbReference type="PANTHER" id="PTHR11070">
    <property type="entry name" value="UVRD / RECB / PCRA DNA HELICASE FAMILY MEMBER"/>
    <property type="match status" value="1"/>
</dbReference>
<keyword evidence="2" id="KW-0378">Hydrolase</keyword>
<dbReference type="InterPro" id="IPR014016">
    <property type="entry name" value="UvrD-like_ATP-bd"/>
</dbReference>
<dbReference type="AlphaFoldDB" id="A0A1M5Y3C3"/>
<dbReference type="PANTHER" id="PTHR11070:SF2">
    <property type="entry name" value="ATP-DEPENDENT DNA HELICASE SRS2"/>
    <property type="match status" value="1"/>
</dbReference>